<dbReference type="RefSeq" id="WP_311502493.1">
    <property type="nucleotide sequence ID" value="NZ_JAVRHK010000003.1"/>
</dbReference>
<dbReference type="NCBIfam" id="TIGR03516">
    <property type="entry name" value="ppisom_GldI"/>
    <property type="match status" value="1"/>
</dbReference>
<dbReference type="EC" id="5.2.1.8" evidence="4"/>
<name>A0ABU3D3K1_9FLAO</name>
<evidence type="ECO:0000256" key="2">
    <source>
        <dbReference type="ARBA" id="ARBA00023110"/>
    </source>
</evidence>
<dbReference type="InterPro" id="IPR001179">
    <property type="entry name" value="PPIase_FKBP_dom"/>
</dbReference>
<dbReference type="SUPFAM" id="SSF54534">
    <property type="entry name" value="FKBP-like"/>
    <property type="match status" value="1"/>
</dbReference>
<dbReference type="Gene3D" id="3.10.50.40">
    <property type="match status" value="1"/>
</dbReference>
<sequence length="186" mass="21205">MKFRILIILFLAVVSCKPPEARYPVTQNSGSYIDQSVQRNKQLLSQEEAYIQEIIEQDSTRNYIASNSGFWYFYNQKNTDSINTEMPEFGDIVVFDYNISTLDGQPIYAEGEKPTKEYAVDQEKLFSGLREGLKLMKEGETVTFLFPSYKAFGYYGDKAKIGTNVPITAKVTLHSINTETNNESNN</sequence>
<reference evidence="6 7" key="1">
    <citation type="submission" date="2023-09" db="EMBL/GenBank/DDBJ databases">
        <authorList>
            <person name="Rey-Velasco X."/>
        </authorList>
    </citation>
    <scope>NUCLEOTIDE SEQUENCE [LARGE SCALE GENOMIC DNA]</scope>
    <source>
        <strain evidence="6 7">F117</strain>
    </source>
</reference>
<evidence type="ECO:0000259" key="5">
    <source>
        <dbReference type="PROSITE" id="PS50059"/>
    </source>
</evidence>
<dbReference type="InterPro" id="IPR019869">
    <property type="entry name" value="Motility-assoc_PPIase_GldI"/>
</dbReference>
<dbReference type="InterPro" id="IPR046357">
    <property type="entry name" value="PPIase_dom_sf"/>
</dbReference>
<comment type="similarity">
    <text evidence="4">Belongs to the FKBP-type PPIase family.</text>
</comment>
<protein>
    <recommendedName>
        <fullName evidence="4">Peptidyl-prolyl cis-trans isomerase</fullName>
        <ecNumber evidence="4">5.2.1.8</ecNumber>
    </recommendedName>
</protein>
<organism evidence="6 7">
    <name type="scientific">Autumnicola musiva</name>
    <dbReference type="NCBI Taxonomy" id="3075589"/>
    <lineage>
        <taxon>Bacteria</taxon>
        <taxon>Pseudomonadati</taxon>
        <taxon>Bacteroidota</taxon>
        <taxon>Flavobacteriia</taxon>
        <taxon>Flavobacteriales</taxon>
        <taxon>Flavobacteriaceae</taxon>
        <taxon>Autumnicola</taxon>
    </lineage>
</organism>
<proteinExistence type="inferred from homology"/>
<accession>A0ABU3D3K1</accession>
<dbReference type="PROSITE" id="PS51257">
    <property type="entry name" value="PROKAR_LIPOPROTEIN"/>
    <property type="match status" value="1"/>
</dbReference>
<dbReference type="EMBL" id="JAVRHK010000003">
    <property type="protein sequence ID" value="MDT0676102.1"/>
    <property type="molecule type" value="Genomic_DNA"/>
</dbReference>
<keyword evidence="3 4" id="KW-0413">Isomerase</keyword>
<evidence type="ECO:0000313" key="6">
    <source>
        <dbReference type="EMBL" id="MDT0676102.1"/>
    </source>
</evidence>
<comment type="catalytic activity">
    <reaction evidence="1 3 4">
        <text>[protein]-peptidylproline (omega=180) = [protein]-peptidylproline (omega=0)</text>
        <dbReference type="Rhea" id="RHEA:16237"/>
        <dbReference type="Rhea" id="RHEA-COMP:10747"/>
        <dbReference type="Rhea" id="RHEA-COMP:10748"/>
        <dbReference type="ChEBI" id="CHEBI:83833"/>
        <dbReference type="ChEBI" id="CHEBI:83834"/>
        <dbReference type="EC" id="5.2.1.8"/>
    </reaction>
</comment>
<keyword evidence="2 3" id="KW-0697">Rotamase</keyword>
<dbReference type="Pfam" id="PF00254">
    <property type="entry name" value="FKBP_C"/>
    <property type="match status" value="1"/>
</dbReference>
<feature type="domain" description="PPIase FKBP-type" evidence="5">
    <location>
        <begin position="90"/>
        <end position="177"/>
    </location>
</feature>
<keyword evidence="7" id="KW-1185">Reference proteome</keyword>
<evidence type="ECO:0000313" key="7">
    <source>
        <dbReference type="Proteomes" id="UP001262582"/>
    </source>
</evidence>
<dbReference type="PROSITE" id="PS50059">
    <property type="entry name" value="FKBP_PPIASE"/>
    <property type="match status" value="1"/>
</dbReference>
<dbReference type="Proteomes" id="UP001262582">
    <property type="component" value="Unassembled WGS sequence"/>
</dbReference>
<evidence type="ECO:0000256" key="1">
    <source>
        <dbReference type="ARBA" id="ARBA00000971"/>
    </source>
</evidence>
<evidence type="ECO:0000256" key="4">
    <source>
        <dbReference type="RuleBase" id="RU003915"/>
    </source>
</evidence>
<comment type="caution">
    <text evidence="6">The sequence shown here is derived from an EMBL/GenBank/DDBJ whole genome shotgun (WGS) entry which is preliminary data.</text>
</comment>
<gene>
    <name evidence="6" type="primary">gldI</name>
    <name evidence="6" type="ORF">RM539_05845</name>
</gene>
<evidence type="ECO:0000256" key="3">
    <source>
        <dbReference type="PROSITE-ProRule" id="PRU00277"/>
    </source>
</evidence>